<protein>
    <submittedName>
        <fullName evidence="1">Uncharacterized protein</fullName>
    </submittedName>
</protein>
<evidence type="ECO:0000313" key="1">
    <source>
        <dbReference type="EnsemblMetazoa" id="ENSAATROPP005476"/>
    </source>
</evidence>
<name>A0AAG5D2R1_ANOAO</name>
<evidence type="ECO:0000313" key="2">
    <source>
        <dbReference type="Proteomes" id="UP000075880"/>
    </source>
</evidence>
<proteinExistence type="predicted"/>
<dbReference type="AlphaFoldDB" id="A0AAG5D2R1"/>
<organism evidence="1 2">
    <name type="scientific">Anopheles atroparvus</name>
    <name type="common">European mosquito</name>
    <dbReference type="NCBI Taxonomy" id="41427"/>
    <lineage>
        <taxon>Eukaryota</taxon>
        <taxon>Metazoa</taxon>
        <taxon>Ecdysozoa</taxon>
        <taxon>Arthropoda</taxon>
        <taxon>Hexapoda</taxon>
        <taxon>Insecta</taxon>
        <taxon>Pterygota</taxon>
        <taxon>Neoptera</taxon>
        <taxon>Endopterygota</taxon>
        <taxon>Diptera</taxon>
        <taxon>Nematocera</taxon>
        <taxon>Culicoidea</taxon>
        <taxon>Culicidae</taxon>
        <taxon>Anophelinae</taxon>
        <taxon>Anopheles</taxon>
    </lineage>
</organism>
<dbReference type="Proteomes" id="UP000075880">
    <property type="component" value="Unassembled WGS sequence"/>
</dbReference>
<reference evidence="1" key="1">
    <citation type="submission" date="2024-04" db="UniProtKB">
        <authorList>
            <consortium name="EnsemblMetazoa"/>
        </authorList>
    </citation>
    <scope>IDENTIFICATION</scope>
    <source>
        <strain evidence="1">EBRO</strain>
    </source>
</reference>
<accession>A0AAG5D2R1</accession>
<dbReference type="EnsemblMetazoa" id="ENSAATROPT006009">
    <property type="protein sequence ID" value="ENSAATROPP005476"/>
    <property type="gene ID" value="ENSAATROPG004866"/>
</dbReference>
<keyword evidence="2" id="KW-1185">Reference proteome</keyword>
<sequence length="177" mass="19637">MFLGWPSNEKFMCDMSRSCRAGRLCRKSKFFSCLFSASTSDRRSVWLSKAYAPMPVSLLCRRFILFALRKALFSIMLMLLCDKSNSKASLWPFQCDSPGPITMASAPAAILVMAFRLKSRCCRLFSGENIPTGIDAIRFSLMFSLRSSVISAKVLISMRSSSSFISAMSSTLSPASL</sequence>